<protein>
    <recommendedName>
        <fullName evidence="4">EpsG family protein</fullName>
    </recommendedName>
</protein>
<dbReference type="Proteomes" id="UP000037239">
    <property type="component" value="Unassembled WGS sequence"/>
</dbReference>
<proteinExistence type="predicted"/>
<dbReference type="InterPro" id="IPR049458">
    <property type="entry name" value="EpsG-like"/>
</dbReference>
<accession>A0AB34T632</accession>
<dbReference type="Pfam" id="PF14897">
    <property type="entry name" value="EpsG"/>
    <property type="match status" value="1"/>
</dbReference>
<feature type="transmembrane region" description="Helical" evidence="1">
    <location>
        <begin position="209"/>
        <end position="236"/>
    </location>
</feature>
<sequence length="404" mass="45196">MELIITLLLILGVEFASLCVVTAMPKPVNKRFTAFTLTVLCLLLSVTMYFIQPVPGSHTDLARIAKEMHRIQNGMFQEILADYVLNPLSAVYIGFAACLNDVNILKFTSTLIFVGSLYVILYLEWSRRSISGQALAITAVLCAALINIPATASGVRQGPSSTLAILGAYLVLSRKKSWGWLLLIIATLLHISSSVILILTLVVWINRRLLYILTSVCLLGYTVLSYGAVFILNAMGNPAAAQLWGKMRMYYVFGSYFQLFASPLAQIVSAAKFFICLAIFLLVRIMQRKDIEFDSRYVLFYMLMLMVCIGSLLTGTPFRRFVAISLFAAMPLLGYVLTYLLSGRRAASVIDRSGEMELRTVGEARRLALFRIVFWLMVAAMGLTMVYDWHTFVRLYLSAHQVYV</sequence>
<feature type="transmembrane region" description="Helical" evidence="1">
    <location>
        <begin position="135"/>
        <end position="158"/>
    </location>
</feature>
<evidence type="ECO:0000256" key="1">
    <source>
        <dbReference type="SAM" id="Phobius"/>
    </source>
</evidence>
<feature type="transmembrane region" description="Helical" evidence="1">
    <location>
        <begin position="321"/>
        <end position="342"/>
    </location>
</feature>
<dbReference type="RefSeq" id="WP_052826732.1">
    <property type="nucleotide sequence ID" value="NZ_AWFK01000020.1"/>
</dbReference>
<keyword evidence="1" id="KW-0472">Membrane</keyword>
<feature type="transmembrane region" description="Helical" evidence="1">
    <location>
        <begin position="103"/>
        <end position="123"/>
    </location>
</feature>
<feature type="transmembrane region" description="Helical" evidence="1">
    <location>
        <begin position="178"/>
        <end position="202"/>
    </location>
</feature>
<comment type="caution">
    <text evidence="2">The sequence shown here is derived from an EMBL/GenBank/DDBJ whole genome shotgun (WGS) entry which is preliminary data.</text>
</comment>
<evidence type="ECO:0008006" key="4">
    <source>
        <dbReference type="Google" id="ProtNLM"/>
    </source>
</evidence>
<reference evidence="2 3" key="1">
    <citation type="journal article" date="2015" name="Int J Genomics">
        <title>Comparative Genomics Revealed Genetic Diversity and Species/Strain-Level Differences in Carbohydrate Metabolism of Three Probiotic Bifidobacterial Species.</title>
        <authorList>
            <person name="Odamaki T."/>
            <person name="Horigome A."/>
            <person name="Sugahara H."/>
            <person name="Hashikura N."/>
            <person name="Minami J."/>
            <person name="Xiao J.Z."/>
            <person name="Abe F."/>
        </authorList>
    </citation>
    <scope>NUCLEOTIDE SEQUENCE [LARGE SCALE GENOMIC DNA]</scope>
    <source>
        <strain evidence="2 3">MCC 0483</strain>
    </source>
</reference>
<name>A0AB34T632_9BIFI</name>
<feature type="transmembrane region" description="Helical" evidence="1">
    <location>
        <begin position="32"/>
        <end position="51"/>
    </location>
</feature>
<feature type="transmembrane region" description="Helical" evidence="1">
    <location>
        <begin position="368"/>
        <end position="387"/>
    </location>
</feature>
<keyword evidence="1" id="KW-0812">Transmembrane</keyword>
<feature type="transmembrane region" description="Helical" evidence="1">
    <location>
        <begin position="256"/>
        <end position="285"/>
    </location>
</feature>
<dbReference type="AlphaFoldDB" id="A0AB34T632"/>
<dbReference type="EMBL" id="AWFK01000020">
    <property type="protein sequence ID" value="KOA47927.1"/>
    <property type="molecule type" value="Genomic_DNA"/>
</dbReference>
<gene>
    <name evidence="2" type="ORF">BAAM0483_09025</name>
</gene>
<evidence type="ECO:0000313" key="3">
    <source>
        <dbReference type="Proteomes" id="UP000037239"/>
    </source>
</evidence>
<organism evidence="2 3">
    <name type="scientific">Bifidobacterium animalis subsp. animalis MCC 0483</name>
    <dbReference type="NCBI Taxonomy" id="1365955"/>
    <lineage>
        <taxon>Bacteria</taxon>
        <taxon>Bacillati</taxon>
        <taxon>Actinomycetota</taxon>
        <taxon>Actinomycetes</taxon>
        <taxon>Bifidobacteriales</taxon>
        <taxon>Bifidobacteriaceae</taxon>
        <taxon>Bifidobacterium</taxon>
    </lineage>
</organism>
<keyword evidence="1" id="KW-1133">Transmembrane helix</keyword>
<feature type="transmembrane region" description="Helical" evidence="1">
    <location>
        <begin position="297"/>
        <end position="315"/>
    </location>
</feature>
<evidence type="ECO:0000313" key="2">
    <source>
        <dbReference type="EMBL" id="KOA47927.1"/>
    </source>
</evidence>